<evidence type="ECO:0000256" key="1">
    <source>
        <dbReference type="ARBA" id="ARBA00007812"/>
    </source>
</evidence>
<feature type="non-terminal residue" evidence="3">
    <location>
        <position position="185"/>
    </location>
</feature>
<dbReference type="GO" id="GO:0009099">
    <property type="term" value="P:L-valine biosynthetic process"/>
    <property type="evidence" value="ECO:0007669"/>
    <property type="project" value="TreeGrafter"/>
</dbReference>
<dbReference type="EMBL" id="BARV01039544">
    <property type="protein sequence ID" value="GAI57782.1"/>
    <property type="molecule type" value="Genomic_DNA"/>
</dbReference>
<dbReference type="GO" id="GO:0003984">
    <property type="term" value="F:acetolactate synthase activity"/>
    <property type="evidence" value="ECO:0007669"/>
    <property type="project" value="TreeGrafter"/>
</dbReference>
<comment type="caution">
    <text evidence="3">The sequence shown here is derived from an EMBL/GenBank/DDBJ whole genome shotgun (WGS) entry which is preliminary data.</text>
</comment>
<feature type="domain" description="Thiamine pyrophosphate enzyme central" evidence="2">
    <location>
        <begin position="65"/>
        <end position="168"/>
    </location>
</feature>
<protein>
    <recommendedName>
        <fullName evidence="2">Thiamine pyrophosphate enzyme central domain-containing protein</fullName>
    </recommendedName>
</protein>
<dbReference type="Gene3D" id="3.40.50.1220">
    <property type="entry name" value="TPP-binding domain"/>
    <property type="match status" value="1"/>
</dbReference>
<dbReference type="GO" id="GO:0050660">
    <property type="term" value="F:flavin adenine dinucleotide binding"/>
    <property type="evidence" value="ECO:0007669"/>
    <property type="project" value="TreeGrafter"/>
</dbReference>
<dbReference type="SUPFAM" id="SSF52518">
    <property type="entry name" value="Thiamin diphosphate-binding fold (THDP-binding)"/>
    <property type="match status" value="1"/>
</dbReference>
<dbReference type="GO" id="GO:0030976">
    <property type="term" value="F:thiamine pyrophosphate binding"/>
    <property type="evidence" value="ECO:0007669"/>
    <property type="project" value="InterPro"/>
</dbReference>
<dbReference type="PANTHER" id="PTHR18968:SF142">
    <property type="entry name" value="ACETOLACTATE SYNTHASE"/>
    <property type="match status" value="1"/>
</dbReference>
<feature type="non-terminal residue" evidence="3">
    <location>
        <position position="1"/>
    </location>
</feature>
<dbReference type="AlphaFoldDB" id="X1PNC0"/>
<dbReference type="InterPro" id="IPR045229">
    <property type="entry name" value="TPP_enz"/>
</dbReference>
<gene>
    <name evidence="3" type="ORF">S06H3_60578</name>
</gene>
<dbReference type="PANTHER" id="PTHR18968">
    <property type="entry name" value="THIAMINE PYROPHOSPHATE ENZYMES"/>
    <property type="match status" value="1"/>
</dbReference>
<evidence type="ECO:0000259" key="2">
    <source>
        <dbReference type="Pfam" id="PF00205"/>
    </source>
</evidence>
<comment type="similarity">
    <text evidence="1">Belongs to the TPP enzyme family.</text>
</comment>
<name>X1PNC0_9ZZZZ</name>
<dbReference type="InterPro" id="IPR029061">
    <property type="entry name" value="THDP-binding"/>
</dbReference>
<reference evidence="3" key="1">
    <citation type="journal article" date="2014" name="Front. Microbiol.">
        <title>High frequency of phylogenetically diverse reductive dehalogenase-homologous genes in deep subseafloor sedimentary metagenomes.</title>
        <authorList>
            <person name="Kawai M."/>
            <person name="Futagami T."/>
            <person name="Toyoda A."/>
            <person name="Takaki Y."/>
            <person name="Nishi S."/>
            <person name="Hori S."/>
            <person name="Arai W."/>
            <person name="Tsubouchi T."/>
            <person name="Morono Y."/>
            <person name="Uchiyama I."/>
            <person name="Ito T."/>
            <person name="Fujiyama A."/>
            <person name="Inagaki F."/>
            <person name="Takami H."/>
        </authorList>
    </citation>
    <scope>NUCLEOTIDE SEQUENCE</scope>
    <source>
        <strain evidence="3">Expedition CK06-06</strain>
    </source>
</reference>
<proteinExistence type="inferred from homology"/>
<dbReference type="GO" id="GO:0000287">
    <property type="term" value="F:magnesium ion binding"/>
    <property type="evidence" value="ECO:0007669"/>
    <property type="project" value="InterPro"/>
</dbReference>
<dbReference type="GO" id="GO:0009097">
    <property type="term" value="P:isoleucine biosynthetic process"/>
    <property type="evidence" value="ECO:0007669"/>
    <property type="project" value="TreeGrafter"/>
</dbReference>
<evidence type="ECO:0000313" key="3">
    <source>
        <dbReference type="EMBL" id="GAI57782.1"/>
    </source>
</evidence>
<dbReference type="GO" id="GO:0005948">
    <property type="term" value="C:acetolactate synthase complex"/>
    <property type="evidence" value="ECO:0007669"/>
    <property type="project" value="TreeGrafter"/>
</dbReference>
<organism evidence="3">
    <name type="scientific">marine sediment metagenome</name>
    <dbReference type="NCBI Taxonomy" id="412755"/>
    <lineage>
        <taxon>unclassified sequences</taxon>
        <taxon>metagenomes</taxon>
        <taxon>ecological metagenomes</taxon>
    </lineage>
</organism>
<sequence length="185" mass="20522">IKYILDLAVHTAISERPGPVLLDIPTNIQKIDIDPDGLEGYQPKPPSYDLALVKEQIDQFIADYKKAERPVILIGGGIWSARAAYLARELGAWLKAPCLPTWNAIDIFTSDYEYYRGRVGTFGGPGRNFAIQNSDLLLAIGTRISGRITGGYVESFARVAKKYIVDVDMALLYPHLQQVRGDVNI</sequence>
<dbReference type="SUPFAM" id="SSF52467">
    <property type="entry name" value="DHS-like NAD/FAD-binding domain"/>
    <property type="match status" value="1"/>
</dbReference>
<dbReference type="Pfam" id="PF00205">
    <property type="entry name" value="TPP_enzyme_M"/>
    <property type="match status" value="1"/>
</dbReference>
<accession>X1PNC0</accession>
<dbReference type="InterPro" id="IPR012000">
    <property type="entry name" value="Thiamin_PyroP_enz_cen_dom"/>
</dbReference>
<dbReference type="InterPro" id="IPR029035">
    <property type="entry name" value="DHS-like_NAD/FAD-binding_dom"/>
</dbReference>